<dbReference type="SMART" id="SM00906">
    <property type="entry name" value="Fungal_trans"/>
    <property type="match status" value="1"/>
</dbReference>
<dbReference type="EMBL" id="JANBPK010000806">
    <property type="protein sequence ID" value="KAJ2931663.1"/>
    <property type="molecule type" value="Genomic_DNA"/>
</dbReference>
<comment type="cofactor">
    <cofactor evidence="1">
        <name>pyridoxal 5'-phosphate</name>
        <dbReference type="ChEBI" id="CHEBI:597326"/>
    </cofactor>
</comment>
<organism evidence="7 8">
    <name type="scientific">Candolleomyces eurysporus</name>
    <dbReference type="NCBI Taxonomy" id="2828524"/>
    <lineage>
        <taxon>Eukaryota</taxon>
        <taxon>Fungi</taxon>
        <taxon>Dikarya</taxon>
        <taxon>Basidiomycota</taxon>
        <taxon>Agaricomycotina</taxon>
        <taxon>Agaricomycetes</taxon>
        <taxon>Agaricomycetidae</taxon>
        <taxon>Agaricales</taxon>
        <taxon>Agaricineae</taxon>
        <taxon>Psathyrellaceae</taxon>
        <taxon>Candolleomyces</taxon>
    </lineage>
</organism>
<sequence>MGHRIRELEDALSIMQSNVSTEPHPLLREDLLGIKFGPERRQPVENEQPVSRPTMPSTISAMGTLTIGDRGEAKYFGPSAGSETLFLAGANLEDSDVDDEVPPDISSEISRIFASIPLEAKGNQEMAINLLFDRLPPQTRASALCETYLEQAAWAFRPIKRDELMEEVFGPVYKALRERQSSGNPIAWFSPHKLSVVFLIFALGALVDLTLEPYSKEAEDYYNTSRACLSLRSAFDSPEICTVQAIVLMASYHGLAGKRYTMDSAWSLMSLGAKLAQSFGLHRDCARWNFDPKTVERRRSLFWELFSAEQFYSLALGRPPSIRLSYIDCEFPIDDEASIDDKGNTLIGYYRWKYEFSRDLFSCVIEQTLSAEPPKYETILELDRKVREKKLPPHLNSFMDVGDEDCTPSTYMRKCLLGQYRSVTLLYIHRSFFAQAMLDHPVNPLRSPYAPSFLAAYRCASGVIKSCLNHFDRFPDLCGRWWGVWTHLFSAAQGYAITYSSGLSAAYAALVFFKPKRVAIRGGYHGCHATIEVYKKSRDKELKLIDLDDEYQPGDLCWLETPVNPTGESRDIQYYADKIHKVGGKLLVDSTFAPPPLQYPFKFGADIVHHSATKYFGGHSDLLAGILIVQDFKDWDKLLADRIYLGSKMGSLESWLLLRSLKTFHLRIPRQSQSGTELAQWLNKIAETPAGQEYDQVPGGSITKVWHSALQKADERGFLPSKQLEGGYNATFSFLLSNGEQAARFPHLLKYFVPATSLGGVESLVERRLNSDPGADPRLIRLSIGVEEVEDLKDDLRQALQKLAKFLSRYGKIREIKFVHNYAFVEYASEADAQLVYNIYRYEPLFGKRVVIQFARPLRKDIAAARHRAMAENWSPDRERSSPLTASRENVSRHPVVVTGLSADVRWQELKDFGRSTGCLVAFCDLDRSDPDIGFLEYFTKEDAEYAIHSLDGKPLGGNVVRVLDYHAVSPFDPVLSIAKAQALYFLQQYSVERKQRRALPRSPCRPINPNRYTGPMPFKSEYGQLSPWGGYYQYEGDQGSYYPQAADHPSPSPSAYPSIGGNRPESSLAPQGSLVGDRCYTEANSSPGYHPGGGPFYKDVDPSYNPRVQVERFPDNFYRLLE</sequence>
<evidence type="ECO:0000256" key="4">
    <source>
        <dbReference type="PROSITE-ProRule" id="PRU00176"/>
    </source>
</evidence>
<evidence type="ECO:0000256" key="3">
    <source>
        <dbReference type="ARBA" id="ARBA00023242"/>
    </source>
</evidence>
<dbReference type="PANTHER" id="PTHR11808">
    <property type="entry name" value="TRANS-SULFURATION ENZYME FAMILY MEMBER"/>
    <property type="match status" value="1"/>
</dbReference>
<dbReference type="Gene3D" id="3.30.70.330">
    <property type="match status" value="2"/>
</dbReference>
<dbReference type="PROSITE" id="PS50102">
    <property type="entry name" value="RRM"/>
    <property type="match status" value="2"/>
</dbReference>
<dbReference type="Gene3D" id="3.90.1150.10">
    <property type="entry name" value="Aspartate Aminotransferase, domain 1"/>
    <property type="match status" value="1"/>
</dbReference>
<dbReference type="InterPro" id="IPR015422">
    <property type="entry name" value="PyrdxlP-dep_Trfase_small"/>
</dbReference>
<name>A0A9W8JE67_9AGAR</name>
<dbReference type="CDD" id="cd12339">
    <property type="entry name" value="RRM2_SRSF1_4_like"/>
    <property type="match status" value="1"/>
</dbReference>
<dbReference type="CDD" id="cd12148">
    <property type="entry name" value="fungal_TF_MHR"/>
    <property type="match status" value="1"/>
</dbReference>
<dbReference type="InterPro" id="IPR000277">
    <property type="entry name" value="Cys/Met-Metab_PyrdxlP-dep_enz"/>
</dbReference>
<comment type="caution">
    <text evidence="7">The sequence shown here is derived from an EMBL/GenBank/DDBJ whole genome shotgun (WGS) entry which is preliminary data.</text>
</comment>
<keyword evidence="4" id="KW-0694">RNA-binding</keyword>
<dbReference type="InterPro" id="IPR000504">
    <property type="entry name" value="RRM_dom"/>
</dbReference>
<keyword evidence="8" id="KW-1185">Reference proteome</keyword>
<dbReference type="GO" id="GO:0030170">
    <property type="term" value="F:pyridoxal phosphate binding"/>
    <property type="evidence" value="ECO:0007669"/>
    <property type="project" value="InterPro"/>
</dbReference>
<dbReference type="GO" id="GO:0003723">
    <property type="term" value="F:RNA binding"/>
    <property type="evidence" value="ECO:0007669"/>
    <property type="project" value="UniProtKB-UniRule"/>
</dbReference>
<feature type="domain" description="RRM" evidence="6">
    <location>
        <begin position="782"/>
        <end position="857"/>
    </location>
</feature>
<dbReference type="Pfam" id="PF01053">
    <property type="entry name" value="Cys_Met_Meta_PP"/>
    <property type="match status" value="1"/>
</dbReference>
<feature type="region of interest" description="Disordered" evidence="5">
    <location>
        <begin position="39"/>
        <end position="58"/>
    </location>
</feature>
<dbReference type="InterPro" id="IPR015421">
    <property type="entry name" value="PyrdxlP-dep_Trfase_major"/>
</dbReference>
<dbReference type="GO" id="GO:0006351">
    <property type="term" value="P:DNA-templated transcription"/>
    <property type="evidence" value="ECO:0007669"/>
    <property type="project" value="InterPro"/>
</dbReference>
<keyword evidence="2" id="KW-0663">Pyridoxal phosphate</keyword>
<dbReference type="CDD" id="cd00590">
    <property type="entry name" value="RRM_SF"/>
    <property type="match status" value="1"/>
</dbReference>
<dbReference type="GO" id="GO:0005737">
    <property type="term" value="C:cytoplasm"/>
    <property type="evidence" value="ECO:0007669"/>
    <property type="project" value="TreeGrafter"/>
</dbReference>
<accession>A0A9W8JE67</accession>
<feature type="non-terminal residue" evidence="7">
    <location>
        <position position="1"/>
    </location>
</feature>
<dbReference type="InterPro" id="IPR012677">
    <property type="entry name" value="Nucleotide-bd_a/b_plait_sf"/>
</dbReference>
<dbReference type="GO" id="GO:0003677">
    <property type="term" value="F:DNA binding"/>
    <property type="evidence" value="ECO:0007669"/>
    <property type="project" value="InterPro"/>
</dbReference>
<dbReference type="GO" id="GO:0008270">
    <property type="term" value="F:zinc ion binding"/>
    <property type="evidence" value="ECO:0007669"/>
    <property type="project" value="InterPro"/>
</dbReference>
<evidence type="ECO:0000256" key="5">
    <source>
        <dbReference type="SAM" id="MobiDB-lite"/>
    </source>
</evidence>
<protein>
    <recommendedName>
        <fullName evidence="6">RRM domain-containing protein</fullName>
    </recommendedName>
</protein>
<dbReference type="Pfam" id="PF04082">
    <property type="entry name" value="Fungal_trans"/>
    <property type="match status" value="1"/>
</dbReference>
<dbReference type="InterPro" id="IPR035979">
    <property type="entry name" value="RBD_domain_sf"/>
</dbReference>
<dbReference type="InterPro" id="IPR015424">
    <property type="entry name" value="PyrdxlP-dep_Trfase"/>
</dbReference>
<evidence type="ECO:0000259" key="6">
    <source>
        <dbReference type="PROSITE" id="PS50102"/>
    </source>
</evidence>
<feature type="compositionally biased region" description="Polar residues" evidence="5">
    <location>
        <begin position="48"/>
        <end position="58"/>
    </location>
</feature>
<gene>
    <name evidence="7" type="ORF">H1R20_g5463</name>
</gene>
<dbReference type="GO" id="GO:0016846">
    <property type="term" value="F:carbon-sulfur lyase activity"/>
    <property type="evidence" value="ECO:0007669"/>
    <property type="project" value="TreeGrafter"/>
</dbReference>
<dbReference type="PANTHER" id="PTHR11808:SF35">
    <property type="entry name" value="CYSTATHIONINE GAMMA-SYNTHASE (AFU_ORTHOLOGUE AFUA_7G01590)"/>
    <property type="match status" value="1"/>
</dbReference>
<dbReference type="Gene3D" id="3.40.640.10">
    <property type="entry name" value="Type I PLP-dependent aspartate aminotransferase-like (Major domain)"/>
    <property type="match status" value="1"/>
</dbReference>
<dbReference type="InterPro" id="IPR007219">
    <property type="entry name" value="XnlR_reg_dom"/>
</dbReference>
<dbReference type="SUPFAM" id="SSF54928">
    <property type="entry name" value="RNA-binding domain, RBD"/>
    <property type="match status" value="1"/>
</dbReference>
<keyword evidence="3" id="KW-0539">Nucleus</keyword>
<dbReference type="PROSITE" id="PS00868">
    <property type="entry name" value="CYS_MET_METAB_PP"/>
    <property type="match status" value="1"/>
</dbReference>
<feature type="region of interest" description="Disordered" evidence="5">
    <location>
        <begin position="1040"/>
        <end position="1102"/>
    </location>
</feature>
<dbReference type="GO" id="GO:0019346">
    <property type="term" value="P:transsulfuration"/>
    <property type="evidence" value="ECO:0007669"/>
    <property type="project" value="InterPro"/>
</dbReference>
<dbReference type="Pfam" id="PF00076">
    <property type="entry name" value="RRM_1"/>
    <property type="match status" value="1"/>
</dbReference>
<dbReference type="AlphaFoldDB" id="A0A9W8JE67"/>
<evidence type="ECO:0000313" key="7">
    <source>
        <dbReference type="EMBL" id="KAJ2931663.1"/>
    </source>
</evidence>
<evidence type="ECO:0000313" key="8">
    <source>
        <dbReference type="Proteomes" id="UP001140091"/>
    </source>
</evidence>
<evidence type="ECO:0000256" key="1">
    <source>
        <dbReference type="ARBA" id="ARBA00001933"/>
    </source>
</evidence>
<dbReference type="InterPro" id="IPR054542">
    <property type="entry name" value="Cys_met_metab_PP"/>
</dbReference>
<feature type="domain" description="RRM" evidence="6">
    <location>
        <begin position="894"/>
        <end position="963"/>
    </location>
</feature>
<dbReference type="OrthoDB" id="424974at2759"/>
<proteinExistence type="predicted"/>
<evidence type="ECO:0000256" key="2">
    <source>
        <dbReference type="ARBA" id="ARBA00022898"/>
    </source>
</evidence>
<dbReference type="Proteomes" id="UP001140091">
    <property type="component" value="Unassembled WGS sequence"/>
</dbReference>
<reference evidence="7" key="1">
    <citation type="submission" date="2022-06" db="EMBL/GenBank/DDBJ databases">
        <title>Genome Sequence of Candolleomyces eurysporus.</title>
        <authorList>
            <person name="Buettner E."/>
        </authorList>
    </citation>
    <scope>NUCLEOTIDE SEQUENCE</scope>
    <source>
        <strain evidence="7">VTCC 930004</strain>
    </source>
</reference>
<dbReference type="SUPFAM" id="SSF53383">
    <property type="entry name" value="PLP-dependent transferases"/>
    <property type="match status" value="1"/>
</dbReference>
<dbReference type="SMART" id="SM00360">
    <property type="entry name" value="RRM"/>
    <property type="match status" value="2"/>
</dbReference>